<proteinExistence type="predicted"/>
<comment type="caution">
    <text evidence="1">The sequence shown here is derived from an EMBL/GenBank/DDBJ whole genome shotgun (WGS) entry which is preliminary data.</text>
</comment>
<keyword evidence="2" id="KW-1185">Reference proteome</keyword>
<protein>
    <submittedName>
        <fullName evidence="1">Uncharacterized protein</fullName>
    </submittedName>
</protein>
<dbReference type="Proteomes" id="UP000321822">
    <property type="component" value="Unassembled WGS sequence"/>
</dbReference>
<dbReference type="RefSeq" id="WP_146790060.1">
    <property type="nucleotide sequence ID" value="NZ_VOLT01000009.1"/>
</dbReference>
<gene>
    <name evidence="1" type="ORF">ESZ36_17005</name>
</gene>
<sequence length="128" mass="14670">MLNKIFIVLITLLVALNIYQFQIKQSGSPVLVNDSQLECLNNWRPPISTENVYGPEPFKGMKVAYLDTNKHPKEFEYEFSGCFYNSKIENIHVSELNIPFDLMSKTGAKDLYFYKSADSDIVTLYGSK</sequence>
<dbReference type="EMBL" id="VOLT01000009">
    <property type="protein sequence ID" value="TWX65995.1"/>
    <property type="molecule type" value="Genomic_DNA"/>
</dbReference>
<evidence type="ECO:0000313" key="2">
    <source>
        <dbReference type="Proteomes" id="UP000321822"/>
    </source>
</evidence>
<evidence type="ECO:0000313" key="1">
    <source>
        <dbReference type="EMBL" id="TWX65995.1"/>
    </source>
</evidence>
<reference evidence="1 2" key="1">
    <citation type="submission" date="2019-07" db="EMBL/GenBank/DDBJ databases">
        <title>Genomes of sea-ice associated Colwellia species.</title>
        <authorList>
            <person name="Bowman J.P."/>
        </authorList>
    </citation>
    <scope>NUCLEOTIDE SEQUENCE [LARGE SCALE GENOMIC DNA]</scope>
    <source>
        <strain evidence="1 2">ACAM 459</strain>
    </source>
</reference>
<accession>A0A5C6QAB7</accession>
<name>A0A5C6QAB7_9GAMM</name>
<organism evidence="1 2">
    <name type="scientific">Colwellia demingiae</name>
    <dbReference type="NCBI Taxonomy" id="89401"/>
    <lineage>
        <taxon>Bacteria</taxon>
        <taxon>Pseudomonadati</taxon>
        <taxon>Pseudomonadota</taxon>
        <taxon>Gammaproteobacteria</taxon>
        <taxon>Alteromonadales</taxon>
        <taxon>Colwelliaceae</taxon>
        <taxon>Colwellia</taxon>
    </lineage>
</organism>
<dbReference type="AlphaFoldDB" id="A0A5C6QAB7"/>